<dbReference type="Pfam" id="PF06634">
    <property type="entry name" value="DUF1156"/>
    <property type="match status" value="1"/>
</dbReference>
<reference evidence="2 4" key="1">
    <citation type="submission" date="2018-05" db="EMBL/GenBank/DDBJ databases">
        <title>Complete Genome Sequences of Extremely Thermoacidophilic, Metal-Mobilizing Type-Strain Members of the Archaeal Family Sulfolobaceae: Acidianus brierleyi DSM-1651T, Acidianus sulfidivorans DSM-18786T, Metallosphaera hakonensis DSM-7519T, and Metallosphaera prunae DSM-10039T.</title>
        <authorList>
            <person name="Counts J.A."/>
            <person name="Kelly R.M."/>
        </authorList>
    </citation>
    <scope>NUCLEOTIDE SEQUENCE [LARGE SCALE GENOMIC DNA]</scope>
    <source>
        <strain evidence="2 4">JP7</strain>
    </source>
</reference>
<dbReference type="REBASE" id="254273">
    <property type="entry name" value="M.AsuJP7ORF75P"/>
</dbReference>
<keyword evidence="2" id="KW-0489">Methyltransferase</keyword>
<keyword evidence="4" id="KW-1185">Reference proteome</keyword>
<dbReference type="Gene3D" id="3.40.50.150">
    <property type="entry name" value="Vaccinia Virus protein VP39"/>
    <property type="match status" value="2"/>
</dbReference>
<dbReference type="GeneID" id="36838664"/>
<proteinExistence type="predicted"/>
<evidence type="ECO:0000259" key="1">
    <source>
        <dbReference type="Pfam" id="PF06634"/>
    </source>
</evidence>
<accession>A0A2U9IJB3</accession>
<sequence length="945" mass="109099">MSERRFIESENFLDIIPLIDEKAKSEKNQANRPIYWNMIFWWTRKPLIAARVFTAASLLPENYDIQKFKDKVKLLDIYKRPHEQNPTIFEEFKDKKVLDPFAGFGSIPLEALRLGVGKVVASDLLPMATFLERVVLEYPKKYGAKLLNDVKKYGEELLKELEEYVKELYDDVDGYVGTWEIKCPGTDFYSPMLNNFWLLKLKGNDEEDEEGTEEEEENTREAGTYKKLVFMTYEKVGNEIKIKPFDLNEILGKSEIKAKITGNVIEVDSKRYEVSEGNIKLRNNYARCLQNNNLIQKDKGNEWYVREALKEWNQNYEKFLRGEIDFEQLRNSKVRPCLLLKFKGQEKSLKFYEINRADEEKFWSLFERLKGIISIIPFEEIPQDTRRFPAGGFDRWFKIYNPRQLLLISKIIELIKKIKNSIDDEEYAEAIASYLTVALLNYTRHNSMMTSIESSRKFISHALAFRGISIKFNWVEISPLADIVGSLRKSLEHIYEGLEYLVEALNQAPGDIEVINSDAVELQLQNKFDSITTDPPYFDDVPYPELSDYYYVWYTKIFDLPEISQYESVADRDISVAPERAKKFGDDVGSEEYFRKRLSETFKNLVNLLKDDGIFVTFYNHTNPEAWKTLIYAGWIEVGLRVSAVNAITTEDTTRITARNVSKSLDKSMVVVWRKIEKNKIKPLNEVKKEALDYTSSWLKKYIEKNKNSKENIINLDLYFVVLGKVLEVFTSYTEIIGVKKDFNGVGKLVEEHIFPTVSNAIIRALGEITGYDRFSTSSAIYILLKLLIDSSPNKRRAIDPTTLTMLDVTAGNVKNTSTLEKEFVIIAQDTNGSKSKKGLILNEPYGKSVSDALMNFSDIKGLEEALNDNIVSAVQVLHYLEYLAGTNPKFKDKIEEIKSKVPQVEEALGIAKVLAYVLPKDDIEKKLCEKLVGEEKRGIDVFLR</sequence>
<feature type="domain" description="DUF1156" evidence="1">
    <location>
        <begin position="19"/>
        <end position="71"/>
    </location>
</feature>
<dbReference type="RefSeq" id="WP_110378991.1">
    <property type="nucleotide sequence ID" value="NZ_CP029288.2"/>
</dbReference>
<dbReference type="InterPro" id="IPR009537">
    <property type="entry name" value="DUF1156"/>
</dbReference>
<organism evidence="2 4">
    <name type="scientific">Acidianus sulfidivorans JP7</name>
    <dbReference type="NCBI Taxonomy" id="619593"/>
    <lineage>
        <taxon>Archaea</taxon>
        <taxon>Thermoproteota</taxon>
        <taxon>Thermoprotei</taxon>
        <taxon>Sulfolobales</taxon>
        <taxon>Sulfolobaceae</taxon>
        <taxon>Acidianus</taxon>
    </lineage>
</organism>
<dbReference type="InterPro" id="IPR029063">
    <property type="entry name" value="SAM-dependent_MTases_sf"/>
</dbReference>
<dbReference type="GO" id="GO:0032259">
    <property type="term" value="P:methylation"/>
    <property type="evidence" value="ECO:0007669"/>
    <property type="project" value="UniProtKB-KW"/>
</dbReference>
<dbReference type="EMBL" id="CP029288">
    <property type="protein sequence ID" value="AWR96101.1"/>
    <property type="molecule type" value="Genomic_DNA"/>
</dbReference>
<protein>
    <submittedName>
        <fullName evidence="2">DNA methyltransferase</fullName>
    </submittedName>
</protein>
<dbReference type="EMBL" id="CP029288">
    <property type="protein sequence ID" value="AWR98152.1"/>
    <property type="molecule type" value="Genomic_DNA"/>
</dbReference>
<dbReference type="AlphaFoldDB" id="A0A2U9IJB3"/>
<dbReference type="OrthoDB" id="93530at2157"/>
<gene>
    <name evidence="2" type="ORF">DFR86_00075</name>
    <name evidence="3" type="ORF">DFR86_11805</name>
</gene>
<evidence type="ECO:0000313" key="2">
    <source>
        <dbReference type="EMBL" id="AWR96101.1"/>
    </source>
</evidence>
<dbReference type="SUPFAM" id="SSF53335">
    <property type="entry name" value="S-adenosyl-L-methionine-dependent methyltransferases"/>
    <property type="match status" value="2"/>
</dbReference>
<name>A0A2U9IJB3_9CREN</name>
<dbReference type="GO" id="GO:0008168">
    <property type="term" value="F:methyltransferase activity"/>
    <property type="evidence" value="ECO:0007669"/>
    <property type="project" value="UniProtKB-KW"/>
</dbReference>
<dbReference type="Proteomes" id="UP000248410">
    <property type="component" value="Chromosome"/>
</dbReference>
<evidence type="ECO:0000313" key="3">
    <source>
        <dbReference type="EMBL" id="AWR98152.1"/>
    </source>
</evidence>
<keyword evidence="2" id="KW-0808">Transferase</keyword>
<dbReference type="REBASE" id="254271">
    <property type="entry name" value="M.AsuJP7ORF11805P"/>
</dbReference>
<dbReference type="KEGG" id="asul:DFR86_11805"/>
<evidence type="ECO:0000313" key="4">
    <source>
        <dbReference type="Proteomes" id="UP000248410"/>
    </source>
</evidence>